<dbReference type="Gene3D" id="3.40.50.1820">
    <property type="entry name" value="alpha/beta hydrolase"/>
    <property type="match status" value="1"/>
</dbReference>
<evidence type="ECO:0000313" key="2">
    <source>
        <dbReference type="EMBL" id="TDP72911.1"/>
    </source>
</evidence>
<gene>
    <name evidence="2" type="ORF">DES47_102657</name>
</gene>
<dbReference type="Pfam" id="PF12146">
    <property type="entry name" value="Hydrolase_4"/>
    <property type="match status" value="1"/>
</dbReference>
<dbReference type="Proteomes" id="UP000295361">
    <property type="component" value="Unassembled WGS sequence"/>
</dbReference>
<dbReference type="InterPro" id="IPR029058">
    <property type="entry name" value="AB_hydrolase_fold"/>
</dbReference>
<accession>A0A4R6QSU5</accession>
<sequence>MTTALPTLQRMKTLSTEDGLQLHLRQWAPVSATKGCVLLVHGLGEHVGRYDHVARFLNQQGWLVLAYDQRGHGASGGARGDVPHGLQLVEDLGRVIQLVRSDAQLAARPLVLLGHSMGGLVAARYVAEGVGANVGQTMPAWFQAVDGLVLSSPALDPGMNPLQKLALALLGPIAPHLAVGNGLKPAWISRDPAVVAAYQADPLVHDRVTPILVRMIADQGEEVLELCPTWRVPTLLMWAGADRCVAPRGSAAFAAALPQTLLQARCFDGLYHEIFNEPEQAQVMALLGEWLGARWP</sequence>
<dbReference type="InterPro" id="IPR022742">
    <property type="entry name" value="Hydrolase_4"/>
</dbReference>
<protein>
    <submittedName>
        <fullName evidence="2">Alpha-beta hydrolase superfamily lysophospholipase</fullName>
    </submittedName>
</protein>
<dbReference type="EMBL" id="SNXS01000002">
    <property type="protein sequence ID" value="TDP72911.1"/>
    <property type="molecule type" value="Genomic_DNA"/>
</dbReference>
<proteinExistence type="predicted"/>
<comment type="caution">
    <text evidence="2">The sequence shown here is derived from an EMBL/GenBank/DDBJ whole genome shotgun (WGS) entry which is preliminary data.</text>
</comment>
<evidence type="ECO:0000259" key="1">
    <source>
        <dbReference type="Pfam" id="PF12146"/>
    </source>
</evidence>
<reference evidence="2 3" key="1">
    <citation type="submission" date="2019-03" db="EMBL/GenBank/DDBJ databases">
        <title>Genomic Encyclopedia of Type Strains, Phase IV (KMG-IV): sequencing the most valuable type-strain genomes for metagenomic binning, comparative biology and taxonomic classification.</title>
        <authorList>
            <person name="Goeker M."/>
        </authorList>
    </citation>
    <scope>NUCLEOTIDE SEQUENCE [LARGE SCALE GENOMIC DNA]</scope>
    <source>
        <strain evidence="2 3">DSM 16998</strain>
    </source>
</reference>
<dbReference type="PRINTS" id="PR00111">
    <property type="entry name" value="ABHYDROLASE"/>
</dbReference>
<organism evidence="2 3">
    <name type="scientific">Roseateles toxinivorans</name>
    <dbReference type="NCBI Taxonomy" id="270368"/>
    <lineage>
        <taxon>Bacteria</taxon>
        <taxon>Pseudomonadati</taxon>
        <taxon>Pseudomonadota</taxon>
        <taxon>Betaproteobacteria</taxon>
        <taxon>Burkholderiales</taxon>
        <taxon>Sphaerotilaceae</taxon>
        <taxon>Roseateles</taxon>
    </lineage>
</organism>
<dbReference type="InParanoid" id="A0A4R6QSU5"/>
<keyword evidence="3" id="KW-1185">Reference proteome</keyword>
<keyword evidence="2" id="KW-0378">Hydrolase</keyword>
<name>A0A4R6QSU5_9BURK</name>
<dbReference type="AlphaFoldDB" id="A0A4R6QSU5"/>
<dbReference type="GO" id="GO:0016787">
    <property type="term" value="F:hydrolase activity"/>
    <property type="evidence" value="ECO:0007669"/>
    <property type="project" value="UniProtKB-KW"/>
</dbReference>
<dbReference type="SUPFAM" id="SSF53474">
    <property type="entry name" value="alpha/beta-Hydrolases"/>
    <property type="match status" value="1"/>
</dbReference>
<dbReference type="InterPro" id="IPR000073">
    <property type="entry name" value="AB_hydrolase_1"/>
</dbReference>
<dbReference type="PANTHER" id="PTHR11614">
    <property type="entry name" value="PHOSPHOLIPASE-RELATED"/>
    <property type="match status" value="1"/>
</dbReference>
<evidence type="ECO:0000313" key="3">
    <source>
        <dbReference type="Proteomes" id="UP000295361"/>
    </source>
</evidence>
<dbReference type="InterPro" id="IPR051044">
    <property type="entry name" value="MAG_DAG_Lipase"/>
</dbReference>
<feature type="domain" description="Serine aminopeptidase S33" evidence="1">
    <location>
        <begin position="33"/>
        <end position="279"/>
    </location>
</feature>